<organism evidence="5 6">
    <name type="scientific">Chitinophaga filiformis</name>
    <name type="common">Myxococcus filiformis</name>
    <name type="synonym">Flexibacter filiformis</name>
    <dbReference type="NCBI Taxonomy" id="104663"/>
    <lineage>
        <taxon>Bacteria</taxon>
        <taxon>Pseudomonadati</taxon>
        <taxon>Bacteroidota</taxon>
        <taxon>Chitinophagia</taxon>
        <taxon>Chitinophagales</taxon>
        <taxon>Chitinophagaceae</taxon>
        <taxon>Chitinophaga</taxon>
    </lineage>
</organism>
<dbReference type="SUPFAM" id="SSF56349">
    <property type="entry name" value="DNA breaking-rejoining enzymes"/>
    <property type="match status" value="1"/>
</dbReference>
<dbReference type="Pfam" id="PF00589">
    <property type="entry name" value="Phage_integrase"/>
    <property type="match status" value="1"/>
</dbReference>
<dbReference type="InterPro" id="IPR025269">
    <property type="entry name" value="SAM-like_dom"/>
</dbReference>
<dbReference type="InterPro" id="IPR013762">
    <property type="entry name" value="Integrase-like_cat_sf"/>
</dbReference>
<evidence type="ECO:0000313" key="5">
    <source>
        <dbReference type="EMBL" id="SDF62206.1"/>
    </source>
</evidence>
<dbReference type="PROSITE" id="PS51898">
    <property type="entry name" value="TYR_RECOMBINASE"/>
    <property type="match status" value="1"/>
</dbReference>
<evidence type="ECO:0000256" key="1">
    <source>
        <dbReference type="ARBA" id="ARBA00008857"/>
    </source>
</evidence>
<protein>
    <submittedName>
        <fullName evidence="5">Site-specific recombinase XerD</fullName>
    </submittedName>
</protein>
<comment type="similarity">
    <text evidence="1">Belongs to the 'phage' integrase family.</text>
</comment>
<sequence>MNSKQELNLMFICRQGKASKKSGYIPLQCRININGKEKDMGAGIKVHPDYWDRTTNTLKANCPDYDLKQKELNDFKEILKAHFKVLQQRSLTITPEQLKAEYYTKETTSSRPSKYTLLNLIDEFILEFEKKTKLPKANVEHRSAETLKQWKATRNKLIEYLTYKKTGQKPFTSRKKQRNTAEQEQYIQQGKQYDMDLRHFEPAFAEEFYLYLTVDRNGEKLEHRAANKQVKNTKQIFTHAVAKGILTVNPIAYYRTADEDSDIEPLEDHEIQAIINATDLIKPVARIRDCFVAQIYTGFAFQDLEAMNKDNIYQEPSTGVFFLCRERGKTGIDEMVPITPIVKEIMDIYKNDPECQASGQLFPVPSNQNYNGYLKILQLHCKIENKLHTHLARHTFAHIMLNHYGFSLEIVSRMLGHKTIRSTQKYCKISMKRIAEAFAPHLIKEREKPAVIISIETCYRRYGIAA</sequence>
<accession>A0A1G7MKR9</accession>
<dbReference type="GO" id="GO:0015074">
    <property type="term" value="P:DNA integration"/>
    <property type="evidence" value="ECO:0007669"/>
    <property type="project" value="InterPro"/>
</dbReference>
<dbReference type="STRING" id="104663.SAMN04488121_102471"/>
<dbReference type="InterPro" id="IPR011010">
    <property type="entry name" value="DNA_brk_join_enz"/>
</dbReference>
<dbReference type="Proteomes" id="UP000199045">
    <property type="component" value="Unassembled WGS sequence"/>
</dbReference>
<dbReference type="AlphaFoldDB" id="A0A1G7MKR9"/>
<dbReference type="EMBL" id="FNBN01000002">
    <property type="protein sequence ID" value="SDF62206.1"/>
    <property type="molecule type" value="Genomic_DNA"/>
</dbReference>
<dbReference type="PANTHER" id="PTHR30349">
    <property type="entry name" value="PHAGE INTEGRASE-RELATED"/>
    <property type="match status" value="1"/>
</dbReference>
<keyword evidence="2" id="KW-0238">DNA-binding</keyword>
<reference evidence="5 6" key="1">
    <citation type="submission" date="2016-10" db="EMBL/GenBank/DDBJ databases">
        <authorList>
            <person name="de Groot N.N."/>
        </authorList>
    </citation>
    <scope>NUCLEOTIDE SEQUENCE [LARGE SCALE GENOMIC DNA]</scope>
    <source>
        <strain evidence="5 6">DSM 527</strain>
    </source>
</reference>
<dbReference type="CDD" id="cd01185">
    <property type="entry name" value="INTN1_C_like"/>
    <property type="match status" value="1"/>
</dbReference>
<dbReference type="InterPro" id="IPR010998">
    <property type="entry name" value="Integrase_recombinase_N"/>
</dbReference>
<evidence type="ECO:0000256" key="3">
    <source>
        <dbReference type="ARBA" id="ARBA00023172"/>
    </source>
</evidence>
<dbReference type="OrthoDB" id="892893at2"/>
<dbReference type="GO" id="GO:0003677">
    <property type="term" value="F:DNA binding"/>
    <property type="evidence" value="ECO:0007669"/>
    <property type="project" value="UniProtKB-KW"/>
</dbReference>
<dbReference type="PANTHER" id="PTHR30349:SF64">
    <property type="entry name" value="PROPHAGE INTEGRASE INTD-RELATED"/>
    <property type="match status" value="1"/>
</dbReference>
<dbReference type="InterPro" id="IPR035386">
    <property type="entry name" value="Arm-DNA-bind_5"/>
</dbReference>
<gene>
    <name evidence="5" type="ORF">SAMN04488121_102471</name>
</gene>
<dbReference type="Pfam" id="PF13102">
    <property type="entry name" value="Phage_int_SAM_5"/>
    <property type="match status" value="1"/>
</dbReference>
<evidence type="ECO:0000256" key="2">
    <source>
        <dbReference type="ARBA" id="ARBA00023125"/>
    </source>
</evidence>
<evidence type="ECO:0000313" key="6">
    <source>
        <dbReference type="Proteomes" id="UP000199045"/>
    </source>
</evidence>
<dbReference type="Pfam" id="PF17293">
    <property type="entry name" value="Arm-DNA-bind_5"/>
    <property type="match status" value="1"/>
</dbReference>
<dbReference type="InterPro" id="IPR050090">
    <property type="entry name" value="Tyrosine_recombinase_XerCD"/>
</dbReference>
<keyword evidence="3" id="KW-0233">DNA recombination</keyword>
<dbReference type="Gene3D" id="1.10.150.130">
    <property type="match status" value="1"/>
</dbReference>
<evidence type="ECO:0000259" key="4">
    <source>
        <dbReference type="PROSITE" id="PS51898"/>
    </source>
</evidence>
<dbReference type="GO" id="GO:0006310">
    <property type="term" value="P:DNA recombination"/>
    <property type="evidence" value="ECO:0007669"/>
    <property type="project" value="UniProtKB-KW"/>
</dbReference>
<feature type="domain" description="Tyr recombinase" evidence="4">
    <location>
        <begin position="261"/>
        <end position="439"/>
    </location>
</feature>
<dbReference type="Gene3D" id="1.10.443.10">
    <property type="entry name" value="Intergrase catalytic core"/>
    <property type="match status" value="1"/>
</dbReference>
<name>A0A1G7MKR9_CHIFI</name>
<dbReference type="InterPro" id="IPR002104">
    <property type="entry name" value="Integrase_catalytic"/>
</dbReference>
<proteinExistence type="inferred from homology"/>
<dbReference type="RefSeq" id="WP_089830860.1">
    <property type="nucleotide sequence ID" value="NZ_FNBN01000002.1"/>
</dbReference>